<gene>
    <name evidence="3" type="ORF">CQW23_25039</name>
</gene>
<reference evidence="4" key="2">
    <citation type="journal article" date="2017" name="J. Anim. Genet.">
        <title>Multiple reference genome sequences of hot pepper reveal the massive evolution of plant disease resistance genes by retroduplication.</title>
        <authorList>
            <person name="Kim S."/>
            <person name="Park J."/>
            <person name="Yeom S.-I."/>
            <person name="Kim Y.-M."/>
            <person name="Seo E."/>
            <person name="Kim K.-T."/>
            <person name="Kim M.-S."/>
            <person name="Lee J.M."/>
            <person name="Cheong K."/>
            <person name="Shin H.-S."/>
            <person name="Kim S.-B."/>
            <person name="Han K."/>
            <person name="Lee J."/>
            <person name="Park M."/>
            <person name="Lee H.-A."/>
            <person name="Lee H.-Y."/>
            <person name="Lee Y."/>
            <person name="Oh S."/>
            <person name="Lee J.H."/>
            <person name="Choi E."/>
            <person name="Choi E."/>
            <person name="Lee S.E."/>
            <person name="Jeon J."/>
            <person name="Kim H."/>
            <person name="Choi G."/>
            <person name="Song H."/>
            <person name="Lee J."/>
            <person name="Lee S.-C."/>
            <person name="Kwon J.-K."/>
            <person name="Lee H.-Y."/>
            <person name="Koo N."/>
            <person name="Hong Y."/>
            <person name="Kim R.W."/>
            <person name="Kang W.-H."/>
            <person name="Huh J.H."/>
            <person name="Kang B.-C."/>
            <person name="Yang T.-J."/>
            <person name="Lee Y.-H."/>
            <person name="Bennetzen J.L."/>
            <person name="Choi D."/>
        </authorList>
    </citation>
    <scope>NUCLEOTIDE SEQUENCE [LARGE SCALE GENOMIC DNA]</scope>
    <source>
        <strain evidence="4">cv. PBC81</strain>
    </source>
</reference>
<accession>A0A2G2VWJ8</accession>
<evidence type="ECO:0008006" key="5">
    <source>
        <dbReference type="Google" id="ProtNLM"/>
    </source>
</evidence>
<evidence type="ECO:0000313" key="3">
    <source>
        <dbReference type="EMBL" id="PHT37339.1"/>
    </source>
</evidence>
<dbReference type="PANTHER" id="PTHR33463:SF198">
    <property type="entry name" value="RPP4C3"/>
    <property type="match status" value="1"/>
</dbReference>
<protein>
    <recommendedName>
        <fullName evidence="5">Disease resistance protein</fullName>
    </recommendedName>
</protein>
<evidence type="ECO:0000256" key="1">
    <source>
        <dbReference type="ARBA" id="ARBA00022821"/>
    </source>
</evidence>
<reference evidence="3 4" key="1">
    <citation type="journal article" date="2017" name="Genome Biol.">
        <title>New reference genome sequences of hot pepper reveal the massive evolution of plant disease-resistance genes by retroduplication.</title>
        <authorList>
            <person name="Kim S."/>
            <person name="Park J."/>
            <person name="Yeom S.I."/>
            <person name="Kim Y.M."/>
            <person name="Seo E."/>
            <person name="Kim K.T."/>
            <person name="Kim M.S."/>
            <person name="Lee J.M."/>
            <person name="Cheong K."/>
            <person name="Shin H.S."/>
            <person name="Kim S.B."/>
            <person name="Han K."/>
            <person name="Lee J."/>
            <person name="Park M."/>
            <person name="Lee H.A."/>
            <person name="Lee H.Y."/>
            <person name="Lee Y."/>
            <person name="Oh S."/>
            <person name="Lee J.H."/>
            <person name="Choi E."/>
            <person name="Choi E."/>
            <person name="Lee S.E."/>
            <person name="Jeon J."/>
            <person name="Kim H."/>
            <person name="Choi G."/>
            <person name="Song H."/>
            <person name="Lee J."/>
            <person name="Lee S.C."/>
            <person name="Kwon J.K."/>
            <person name="Lee H.Y."/>
            <person name="Koo N."/>
            <person name="Hong Y."/>
            <person name="Kim R.W."/>
            <person name="Kang W.H."/>
            <person name="Huh J.H."/>
            <person name="Kang B.C."/>
            <person name="Yang T.J."/>
            <person name="Lee Y.H."/>
            <person name="Bennetzen J.L."/>
            <person name="Choi D."/>
        </authorList>
    </citation>
    <scope>NUCLEOTIDE SEQUENCE [LARGE SCALE GENOMIC DNA]</scope>
    <source>
        <strain evidence="4">cv. PBC81</strain>
    </source>
</reference>
<dbReference type="AlphaFoldDB" id="A0A2G2VWJ8"/>
<keyword evidence="4" id="KW-1185">Reference proteome</keyword>
<evidence type="ECO:0000256" key="2">
    <source>
        <dbReference type="SAM" id="Coils"/>
    </source>
</evidence>
<dbReference type="PANTHER" id="PTHR33463">
    <property type="entry name" value="NB-ARC DOMAIN-CONTAINING PROTEIN-RELATED"/>
    <property type="match status" value="1"/>
</dbReference>
<dbReference type="OrthoDB" id="1579323at2759"/>
<dbReference type="Proteomes" id="UP000224567">
    <property type="component" value="Unassembled WGS sequence"/>
</dbReference>
<feature type="coiled-coil region" evidence="2">
    <location>
        <begin position="28"/>
        <end position="55"/>
    </location>
</feature>
<dbReference type="EMBL" id="MLFT02000010">
    <property type="protein sequence ID" value="PHT37339.1"/>
    <property type="molecule type" value="Genomic_DNA"/>
</dbReference>
<proteinExistence type="predicted"/>
<keyword evidence="2" id="KW-0175">Coiled coil</keyword>
<name>A0A2G2VWJ8_CAPBA</name>
<comment type="caution">
    <text evidence="3">The sequence shown here is derived from an EMBL/GenBank/DDBJ whole genome shotgun (WGS) entry which is preliminary data.</text>
</comment>
<dbReference type="InterPro" id="IPR050905">
    <property type="entry name" value="Plant_NBS-LRR"/>
</dbReference>
<sequence>MAMEIVTAILSQVTEHLIVPVARQIGYLIYYRRNIRSLENENKKLEGIRSGVQHRKDAADRNLKSLPPHVENWLKDVNETTADVSVLLGRRAEVERGCFYGWCPNLKSRHSLSRKAKKIEQTMIGLQVEGTRYAPSSCPAPLAVTVIRSVEFDSRKQKEDSFER</sequence>
<organism evidence="3 4">
    <name type="scientific">Capsicum baccatum</name>
    <name type="common">Peruvian pepper</name>
    <dbReference type="NCBI Taxonomy" id="33114"/>
    <lineage>
        <taxon>Eukaryota</taxon>
        <taxon>Viridiplantae</taxon>
        <taxon>Streptophyta</taxon>
        <taxon>Embryophyta</taxon>
        <taxon>Tracheophyta</taxon>
        <taxon>Spermatophyta</taxon>
        <taxon>Magnoliopsida</taxon>
        <taxon>eudicotyledons</taxon>
        <taxon>Gunneridae</taxon>
        <taxon>Pentapetalae</taxon>
        <taxon>asterids</taxon>
        <taxon>lamiids</taxon>
        <taxon>Solanales</taxon>
        <taxon>Solanaceae</taxon>
        <taxon>Solanoideae</taxon>
        <taxon>Capsiceae</taxon>
        <taxon>Capsicum</taxon>
    </lineage>
</organism>
<keyword evidence="1" id="KW-0611">Plant defense</keyword>
<evidence type="ECO:0000313" key="4">
    <source>
        <dbReference type="Proteomes" id="UP000224567"/>
    </source>
</evidence>